<dbReference type="CDD" id="cd00098">
    <property type="entry name" value="IgC1"/>
    <property type="match status" value="1"/>
</dbReference>
<dbReference type="OrthoDB" id="10043043at2759"/>
<dbReference type="InterPro" id="IPR003006">
    <property type="entry name" value="Ig/MHC_CS"/>
</dbReference>
<proteinExistence type="predicted"/>
<dbReference type="PROSITE" id="PS50835">
    <property type="entry name" value="IG_LIKE"/>
    <property type="match status" value="4"/>
</dbReference>
<feature type="transmembrane region" description="Helical" evidence="2">
    <location>
        <begin position="333"/>
        <end position="354"/>
    </location>
</feature>
<feature type="domain" description="Ig-like" evidence="4">
    <location>
        <begin position="7"/>
        <end position="124"/>
    </location>
</feature>
<sequence length="484" mass="52746">MPLAVAPGLLLLLLASGARGALEVSVPVSLVRAPPGSDVLLGCHFSVGGPVDLRQLVVQWRLGSRLVAEFDDVLSYPRAGASLSLEGLRVGNASLLLPRVGDADAGLYTCMVIVPPSRESRQVELRVEAPPRVSVSGTVVRAGELSTVTCSVSSFYPGSVSVTWLQDRQVVGGPETPPVQPGPDGLYSTTSIFPLVPSIPDADAGYSCRVEHVALWEPIQESFRLIVLSPPRLAPQTVVTPEGLGALQVRVSGYYPPNITVEWLRDGAILPSRESPPTREPDGTFTLHSSYILDRPEPDSRVTFTCRVRHPALSTPLEQRVTWREHETCHAQVWLSLWLVTVLLLGVLLLCIGYRSCRISMSPIGIERWPESSVTRLHCEVEGRLRAGDSLTWERQDPGKQPGHPGELSPLMSKLEQQHVVTRRLPLGLGRQRLTSVLTVRTSSAEETFSCTFRPGTRDMRQRHITIPSLQGGSPPLDGDRTVL</sequence>
<dbReference type="InterPro" id="IPR007110">
    <property type="entry name" value="Ig-like_dom"/>
</dbReference>
<feature type="domain" description="Ig-like" evidence="4">
    <location>
        <begin position="131"/>
        <end position="212"/>
    </location>
</feature>
<organism evidence="5 6">
    <name type="scientific">Chelydra serpentina</name>
    <name type="common">Snapping turtle</name>
    <name type="synonym">Testudo serpentina</name>
    <dbReference type="NCBI Taxonomy" id="8475"/>
    <lineage>
        <taxon>Eukaryota</taxon>
        <taxon>Metazoa</taxon>
        <taxon>Chordata</taxon>
        <taxon>Craniata</taxon>
        <taxon>Vertebrata</taxon>
        <taxon>Euteleostomi</taxon>
        <taxon>Archelosauria</taxon>
        <taxon>Testudinata</taxon>
        <taxon>Testudines</taxon>
        <taxon>Cryptodira</taxon>
        <taxon>Durocryptodira</taxon>
        <taxon>Americhelydia</taxon>
        <taxon>Chelydroidea</taxon>
        <taxon>Chelydridae</taxon>
        <taxon>Chelydra</taxon>
    </lineage>
</organism>
<evidence type="ECO:0000313" key="5">
    <source>
        <dbReference type="EMBL" id="KAG6921801.1"/>
    </source>
</evidence>
<keyword evidence="2" id="KW-0472">Membrane</keyword>
<evidence type="ECO:0000259" key="4">
    <source>
        <dbReference type="PROSITE" id="PS50835"/>
    </source>
</evidence>
<feature type="domain" description="Ig-like" evidence="4">
    <location>
        <begin position="372"/>
        <end position="466"/>
    </location>
</feature>
<keyword evidence="2" id="KW-0812">Transmembrane</keyword>
<feature type="signal peptide" evidence="3">
    <location>
        <begin position="1"/>
        <end position="20"/>
    </location>
</feature>
<reference evidence="5 6" key="1">
    <citation type="journal article" date="2020" name="G3 (Bethesda)">
        <title>Draft Genome of the Common Snapping Turtle, Chelydra serpentina, a Model for Phenotypic Plasticity in Reptiles.</title>
        <authorList>
            <person name="Das D."/>
            <person name="Singh S.K."/>
            <person name="Bierstedt J."/>
            <person name="Erickson A."/>
            <person name="Galli G.L.J."/>
            <person name="Crossley D.A. 2nd"/>
            <person name="Rhen T."/>
        </authorList>
    </citation>
    <scope>NUCLEOTIDE SEQUENCE [LARGE SCALE GENOMIC DNA]</scope>
    <source>
        <tissue evidence="5">Whole blood</tissue>
    </source>
</reference>
<keyword evidence="6" id="KW-1185">Reference proteome</keyword>
<dbReference type="SUPFAM" id="SSF48726">
    <property type="entry name" value="Immunoglobulin"/>
    <property type="match status" value="3"/>
</dbReference>
<dbReference type="Proteomes" id="UP000765507">
    <property type="component" value="Unassembled WGS sequence"/>
</dbReference>
<dbReference type="InterPro" id="IPR050380">
    <property type="entry name" value="Immune_Resp_Modulators"/>
</dbReference>
<evidence type="ECO:0000256" key="1">
    <source>
        <dbReference type="ARBA" id="ARBA00023319"/>
    </source>
</evidence>
<evidence type="ECO:0000256" key="3">
    <source>
        <dbReference type="SAM" id="SignalP"/>
    </source>
</evidence>
<dbReference type="EMBL" id="JAHGAV010001701">
    <property type="protein sequence ID" value="KAG6921801.1"/>
    <property type="molecule type" value="Genomic_DNA"/>
</dbReference>
<dbReference type="PROSITE" id="PS00290">
    <property type="entry name" value="IG_MHC"/>
    <property type="match status" value="2"/>
</dbReference>
<comment type="caution">
    <text evidence="5">The sequence shown here is derived from an EMBL/GenBank/DDBJ whole genome shotgun (WGS) entry which is preliminary data.</text>
</comment>
<dbReference type="InterPro" id="IPR036179">
    <property type="entry name" value="Ig-like_dom_sf"/>
</dbReference>
<dbReference type="InterPro" id="IPR013783">
    <property type="entry name" value="Ig-like_fold"/>
</dbReference>
<feature type="domain" description="Ig-like" evidence="4">
    <location>
        <begin position="231"/>
        <end position="322"/>
    </location>
</feature>
<dbReference type="PANTHER" id="PTHR23411">
    <property type="entry name" value="TAPASIN"/>
    <property type="match status" value="1"/>
</dbReference>
<dbReference type="Pfam" id="PF07654">
    <property type="entry name" value="C1-set"/>
    <property type="match status" value="2"/>
</dbReference>
<name>A0A8T1RYV8_CHESE</name>
<dbReference type="InterPro" id="IPR003597">
    <property type="entry name" value="Ig_C1-set"/>
</dbReference>
<gene>
    <name evidence="5" type="ORF">G0U57_005279</name>
</gene>
<accession>A0A8T1RYV8</accession>
<dbReference type="Gene3D" id="2.60.40.10">
    <property type="entry name" value="Immunoglobulins"/>
    <property type="match status" value="3"/>
</dbReference>
<dbReference type="InterPro" id="IPR003599">
    <property type="entry name" value="Ig_sub"/>
</dbReference>
<protein>
    <submittedName>
        <fullName evidence="5">TAP binding protein-like</fullName>
    </submittedName>
</protein>
<dbReference type="SMART" id="SM00407">
    <property type="entry name" value="IGc1"/>
    <property type="match status" value="2"/>
</dbReference>
<keyword evidence="2" id="KW-1133">Transmembrane helix</keyword>
<keyword evidence="3" id="KW-0732">Signal</keyword>
<feature type="chain" id="PRO_5035751017" evidence="3">
    <location>
        <begin position="21"/>
        <end position="484"/>
    </location>
</feature>
<evidence type="ECO:0000313" key="6">
    <source>
        <dbReference type="Proteomes" id="UP000765507"/>
    </source>
</evidence>
<evidence type="ECO:0000256" key="2">
    <source>
        <dbReference type="SAM" id="Phobius"/>
    </source>
</evidence>
<dbReference type="AlphaFoldDB" id="A0A8T1RYV8"/>
<dbReference type="SMART" id="SM00409">
    <property type="entry name" value="IG"/>
    <property type="match status" value="2"/>
</dbReference>
<keyword evidence="1" id="KW-0393">Immunoglobulin domain</keyword>